<organism evidence="2 3">
    <name type="scientific">Plantactinospora solaniradicis</name>
    <dbReference type="NCBI Taxonomy" id="1723736"/>
    <lineage>
        <taxon>Bacteria</taxon>
        <taxon>Bacillati</taxon>
        <taxon>Actinomycetota</taxon>
        <taxon>Actinomycetes</taxon>
        <taxon>Micromonosporales</taxon>
        <taxon>Micromonosporaceae</taxon>
        <taxon>Plantactinospora</taxon>
    </lineage>
</organism>
<evidence type="ECO:0000259" key="1">
    <source>
        <dbReference type="Pfam" id="PF18448"/>
    </source>
</evidence>
<keyword evidence="3" id="KW-1185">Reference proteome</keyword>
<sequence length="86" mass="9238">MSIPDPGRPVWLTLGLCDTLDSSCRGLAGSVGQLSATRRTARPRPIDGRLHQHRNGEASLTFHFWSGTQITYRLTKAGSSVTGGTT</sequence>
<dbReference type="Pfam" id="PF18448">
    <property type="entry name" value="CBM46"/>
    <property type="match status" value="1"/>
</dbReference>
<reference evidence="3" key="1">
    <citation type="journal article" date="2019" name="Int. J. Syst. Evol. Microbiol.">
        <title>The Global Catalogue of Microorganisms (GCM) 10K type strain sequencing project: providing services to taxonomists for standard genome sequencing and annotation.</title>
        <authorList>
            <consortium name="The Broad Institute Genomics Platform"/>
            <consortium name="The Broad Institute Genome Sequencing Center for Infectious Disease"/>
            <person name="Wu L."/>
            <person name="Ma J."/>
        </authorList>
    </citation>
    <scope>NUCLEOTIDE SEQUENCE [LARGE SCALE GENOMIC DNA]</scope>
    <source>
        <strain evidence="3">ZS-35-S2</strain>
    </source>
</reference>
<dbReference type="Proteomes" id="UP001596203">
    <property type="component" value="Unassembled WGS sequence"/>
</dbReference>
<evidence type="ECO:0000313" key="3">
    <source>
        <dbReference type="Proteomes" id="UP001596203"/>
    </source>
</evidence>
<dbReference type="RefSeq" id="WP_377423818.1">
    <property type="nucleotide sequence ID" value="NZ_JBHSPR010000013.1"/>
</dbReference>
<dbReference type="InterPro" id="IPR040946">
    <property type="entry name" value="CBM46"/>
</dbReference>
<protein>
    <recommendedName>
        <fullName evidence="1">Endoglucanase B carbohydrate binding domain-containing protein</fullName>
    </recommendedName>
</protein>
<dbReference type="EMBL" id="JBHSPR010000013">
    <property type="protein sequence ID" value="MFC6018167.1"/>
    <property type="molecule type" value="Genomic_DNA"/>
</dbReference>
<evidence type="ECO:0000313" key="2">
    <source>
        <dbReference type="EMBL" id="MFC6018167.1"/>
    </source>
</evidence>
<proteinExistence type="predicted"/>
<comment type="caution">
    <text evidence="2">The sequence shown here is derived from an EMBL/GenBank/DDBJ whole genome shotgun (WGS) entry which is preliminary data.</text>
</comment>
<accession>A0ABW1K8P5</accession>
<feature type="domain" description="Endoglucanase B carbohydrate binding" evidence="1">
    <location>
        <begin position="55"/>
        <end position="83"/>
    </location>
</feature>
<name>A0ABW1K8P5_9ACTN</name>
<gene>
    <name evidence="2" type="ORF">ACFP2T_18400</name>
</gene>